<sequence length="283" mass="29915">MKVTTALVAVVGTLALVAPLSSASQPVVERDSVAVSNNEWKPRGTSCKVSARANKKQQHRNKKKKKGSPKKVVVAAKAKTTQRKTSSKRPSSTNKLTFVTSKVVAASSTKAKAVTSTASSAGSGSTGTTGSSGSLSSFESTILSIHNTDRAKHSASPLTWSPTLASAAASWAAKCQWGHTPNNPYGQNIAAGTWTDFGAKDATDLWYDEISQYDFNKGEYSDATGHFTQMVWKSSKQLGCALQKCSGESLGFGSGSGEAKYVVCNYDPPGNYIGRFKENVSQN</sequence>
<dbReference type="STRING" id="1305764.R9P6T3"/>
<feature type="region of interest" description="Disordered" evidence="1">
    <location>
        <begin position="31"/>
        <end position="94"/>
    </location>
</feature>
<dbReference type="eggNOG" id="KOG3017">
    <property type="taxonomic scope" value="Eukaryota"/>
</dbReference>
<dbReference type="GO" id="GO:0005576">
    <property type="term" value="C:extracellular region"/>
    <property type="evidence" value="ECO:0007669"/>
    <property type="project" value="InterPro"/>
</dbReference>
<feature type="compositionally biased region" description="Basic residues" evidence="1">
    <location>
        <begin position="53"/>
        <end position="69"/>
    </location>
</feature>
<feature type="signal peptide" evidence="2">
    <location>
        <begin position="1"/>
        <end position="23"/>
    </location>
</feature>
<feature type="compositionally biased region" description="Low complexity" evidence="1">
    <location>
        <begin position="70"/>
        <end position="79"/>
    </location>
</feature>
<dbReference type="Pfam" id="PF00188">
    <property type="entry name" value="CAP"/>
    <property type="match status" value="1"/>
</dbReference>
<dbReference type="PROSITE" id="PS01010">
    <property type="entry name" value="CRISP_2"/>
    <property type="match status" value="1"/>
</dbReference>
<dbReference type="RefSeq" id="XP_012190636.1">
    <property type="nucleotide sequence ID" value="XM_012335246.1"/>
</dbReference>
<dbReference type="Gene3D" id="3.40.33.10">
    <property type="entry name" value="CAP"/>
    <property type="match status" value="1"/>
</dbReference>
<feature type="region of interest" description="Disordered" evidence="1">
    <location>
        <begin position="110"/>
        <end position="135"/>
    </location>
</feature>
<accession>R9P6T3</accession>
<dbReference type="GeneID" id="24109915"/>
<keyword evidence="5" id="KW-1185">Reference proteome</keyword>
<evidence type="ECO:0000313" key="5">
    <source>
        <dbReference type="Proteomes" id="UP000014071"/>
    </source>
</evidence>
<dbReference type="FunFam" id="3.40.33.10:FF:000010">
    <property type="entry name" value="Predicted protein"/>
    <property type="match status" value="1"/>
</dbReference>
<evidence type="ECO:0000256" key="1">
    <source>
        <dbReference type="SAM" id="MobiDB-lite"/>
    </source>
</evidence>
<dbReference type="InterPro" id="IPR018244">
    <property type="entry name" value="Allrgn_V5/Tpx1_CS"/>
</dbReference>
<dbReference type="InterPro" id="IPR001283">
    <property type="entry name" value="CRISP-related"/>
</dbReference>
<dbReference type="HOGENOM" id="CLU_035730_5_0_1"/>
<dbReference type="OrthoDB" id="337038at2759"/>
<dbReference type="AlphaFoldDB" id="R9P6T3"/>
<feature type="chain" id="PRO_5004487556" description="SCP domain-containing protein" evidence="2">
    <location>
        <begin position="24"/>
        <end position="283"/>
    </location>
</feature>
<dbReference type="PROSITE" id="PS01009">
    <property type="entry name" value="CRISP_1"/>
    <property type="match status" value="1"/>
</dbReference>
<evidence type="ECO:0000256" key="2">
    <source>
        <dbReference type="SAM" id="SignalP"/>
    </source>
</evidence>
<dbReference type="PRINTS" id="PR00837">
    <property type="entry name" value="V5TPXLIKE"/>
</dbReference>
<dbReference type="InterPro" id="IPR035940">
    <property type="entry name" value="CAP_sf"/>
</dbReference>
<evidence type="ECO:0000313" key="4">
    <source>
        <dbReference type="EMBL" id="GAC97049.1"/>
    </source>
</evidence>
<dbReference type="InterPro" id="IPR014044">
    <property type="entry name" value="CAP_dom"/>
</dbReference>
<gene>
    <name evidence="4" type="ORF">PHSY_004633</name>
</gene>
<dbReference type="SUPFAM" id="SSF55797">
    <property type="entry name" value="PR-1-like"/>
    <property type="match status" value="1"/>
</dbReference>
<dbReference type="PANTHER" id="PTHR10334">
    <property type="entry name" value="CYSTEINE-RICH SECRETORY PROTEIN-RELATED"/>
    <property type="match status" value="1"/>
</dbReference>
<organism evidence="4 5">
    <name type="scientific">Pseudozyma hubeiensis (strain SY62)</name>
    <name type="common">Yeast</name>
    <dbReference type="NCBI Taxonomy" id="1305764"/>
    <lineage>
        <taxon>Eukaryota</taxon>
        <taxon>Fungi</taxon>
        <taxon>Dikarya</taxon>
        <taxon>Basidiomycota</taxon>
        <taxon>Ustilaginomycotina</taxon>
        <taxon>Ustilaginomycetes</taxon>
        <taxon>Ustilaginales</taxon>
        <taxon>Ustilaginaceae</taxon>
        <taxon>Pseudozyma</taxon>
    </lineage>
</organism>
<dbReference type="EMBL" id="DF238808">
    <property type="protein sequence ID" value="GAC97049.1"/>
    <property type="molecule type" value="Genomic_DNA"/>
</dbReference>
<evidence type="ECO:0000259" key="3">
    <source>
        <dbReference type="SMART" id="SM00198"/>
    </source>
</evidence>
<dbReference type="Proteomes" id="UP000014071">
    <property type="component" value="Unassembled WGS sequence"/>
</dbReference>
<reference evidence="5" key="1">
    <citation type="journal article" date="2013" name="Genome Announc.">
        <title>Draft genome sequence of the basidiomycetous yeast-like fungus Pseudozyma hubeiensis SY62, which produces an abundant amount of the biosurfactant mannosylerythritol lipids.</title>
        <authorList>
            <person name="Konishi M."/>
            <person name="Hatada Y."/>
            <person name="Horiuchi J."/>
        </authorList>
    </citation>
    <scope>NUCLEOTIDE SEQUENCE [LARGE SCALE GENOMIC DNA]</scope>
    <source>
        <strain evidence="5">SY62</strain>
    </source>
</reference>
<proteinExistence type="predicted"/>
<dbReference type="SMART" id="SM00198">
    <property type="entry name" value="SCP"/>
    <property type="match status" value="1"/>
</dbReference>
<feature type="domain" description="SCP" evidence="3">
    <location>
        <begin position="137"/>
        <end position="274"/>
    </location>
</feature>
<keyword evidence="2" id="KW-0732">Signal</keyword>
<protein>
    <recommendedName>
        <fullName evidence="3">SCP domain-containing protein</fullName>
    </recommendedName>
</protein>
<name>R9P6T3_PSEHS</name>